<protein>
    <recommendedName>
        <fullName evidence="7">Type II secretion system protein GspF domain-containing protein</fullName>
    </recommendedName>
</protein>
<name>A0A1J7C277_9ACTN</name>
<evidence type="ECO:0000256" key="4">
    <source>
        <dbReference type="ARBA" id="ARBA00022989"/>
    </source>
</evidence>
<keyword evidence="5 6" id="KW-0472">Membrane</keyword>
<comment type="subcellular location">
    <subcellularLocation>
        <location evidence="1">Cell membrane</location>
        <topology evidence="1">Multi-pass membrane protein</topology>
    </subcellularLocation>
</comment>
<organism evidence="8 9">
    <name type="scientific">Mangrovactinospora gilvigrisea</name>
    <dbReference type="NCBI Taxonomy" id="1428644"/>
    <lineage>
        <taxon>Bacteria</taxon>
        <taxon>Bacillati</taxon>
        <taxon>Actinomycetota</taxon>
        <taxon>Actinomycetes</taxon>
        <taxon>Kitasatosporales</taxon>
        <taxon>Streptomycetaceae</taxon>
        <taxon>Mangrovactinospora</taxon>
    </lineage>
</organism>
<dbReference type="AlphaFoldDB" id="A0A1J7C277"/>
<evidence type="ECO:0000313" key="8">
    <source>
        <dbReference type="EMBL" id="OIV35672.1"/>
    </source>
</evidence>
<feature type="domain" description="Type II secretion system protein GspF" evidence="7">
    <location>
        <begin position="43"/>
        <end position="164"/>
    </location>
</feature>
<evidence type="ECO:0000256" key="2">
    <source>
        <dbReference type="ARBA" id="ARBA00022475"/>
    </source>
</evidence>
<comment type="caution">
    <text evidence="8">The sequence shown here is derived from an EMBL/GenBank/DDBJ whole genome shotgun (WGS) entry which is preliminary data.</text>
</comment>
<keyword evidence="4 6" id="KW-1133">Transmembrane helix</keyword>
<reference evidence="8 9" key="1">
    <citation type="submission" date="2016-10" db="EMBL/GenBank/DDBJ databases">
        <title>Genome sequence of Streptomyces gilvigriseus MUSC 26.</title>
        <authorList>
            <person name="Lee L.-H."/>
            <person name="Ser H.-L."/>
        </authorList>
    </citation>
    <scope>NUCLEOTIDE SEQUENCE [LARGE SCALE GENOMIC DNA]</scope>
    <source>
        <strain evidence="8 9">MUSC 26</strain>
    </source>
</reference>
<accession>A0A1J7C277</accession>
<evidence type="ECO:0000256" key="6">
    <source>
        <dbReference type="SAM" id="Phobius"/>
    </source>
</evidence>
<dbReference type="PANTHER" id="PTHR35007">
    <property type="entry name" value="INTEGRAL MEMBRANE PROTEIN-RELATED"/>
    <property type="match status" value="1"/>
</dbReference>
<feature type="transmembrane region" description="Helical" evidence="6">
    <location>
        <begin position="6"/>
        <end position="22"/>
    </location>
</feature>
<keyword evidence="9" id="KW-1185">Reference proteome</keyword>
<dbReference type="EMBL" id="MLCF01000136">
    <property type="protein sequence ID" value="OIV35672.1"/>
    <property type="molecule type" value="Genomic_DNA"/>
</dbReference>
<evidence type="ECO:0000313" key="9">
    <source>
        <dbReference type="Proteomes" id="UP000243342"/>
    </source>
</evidence>
<evidence type="ECO:0000259" key="7">
    <source>
        <dbReference type="Pfam" id="PF00482"/>
    </source>
</evidence>
<evidence type="ECO:0000256" key="3">
    <source>
        <dbReference type="ARBA" id="ARBA00022692"/>
    </source>
</evidence>
<dbReference type="OrthoDB" id="3267562at2"/>
<feature type="transmembrane region" description="Helical" evidence="6">
    <location>
        <begin position="146"/>
        <end position="172"/>
    </location>
</feature>
<keyword evidence="3 6" id="KW-0812">Transmembrane</keyword>
<dbReference type="InterPro" id="IPR018076">
    <property type="entry name" value="T2SS_GspF_dom"/>
</dbReference>
<evidence type="ECO:0000256" key="1">
    <source>
        <dbReference type="ARBA" id="ARBA00004651"/>
    </source>
</evidence>
<sequence>MGIWVLGLAVGVGAAVWGWIGLRRRAPADAERALAAQLAPTAELLAAVLAAGAGPEAAASAVAATLGPPMAPLLGGVAAELRMGADPADCWARFGSRPGLAPLGRCLARAGLSGTASAAAVAALAARRRESGARAALAAARRAGVWATAPLGLCFLPAFLLVGVAPVVMGLAERLLGR</sequence>
<dbReference type="Pfam" id="PF00482">
    <property type="entry name" value="T2SSF"/>
    <property type="match status" value="1"/>
</dbReference>
<evidence type="ECO:0000256" key="5">
    <source>
        <dbReference type="ARBA" id="ARBA00023136"/>
    </source>
</evidence>
<dbReference type="PANTHER" id="PTHR35007:SF3">
    <property type="entry name" value="POSSIBLE CONSERVED ALANINE RICH MEMBRANE PROTEIN"/>
    <property type="match status" value="1"/>
</dbReference>
<dbReference type="STRING" id="1428644.BIV57_20290"/>
<dbReference type="Proteomes" id="UP000243342">
    <property type="component" value="Unassembled WGS sequence"/>
</dbReference>
<dbReference type="RefSeq" id="WP_071658363.1">
    <property type="nucleotide sequence ID" value="NZ_MLCF01000136.1"/>
</dbReference>
<keyword evidence="2" id="KW-1003">Cell membrane</keyword>
<dbReference type="GO" id="GO:0005886">
    <property type="term" value="C:plasma membrane"/>
    <property type="evidence" value="ECO:0007669"/>
    <property type="project" value="UniProtKB-SubCell"/>
</dbReference>
<proteinExistence type="predicted"/>
<gene>
    <name evidence="8" type="ORF">BIV57_20290</name>
</gene>